<proteinExistence type="inferred from homology"/>
<dbReference type="InterPro" id="IPR003488">
    <property type="entry name" value="DprA"/>
</dbReference>
<protein>
    <submittedName>
        <fullName evidence="3">Unannotated protein</fullName>
    </submittedName>
</protein>
<evidence type="ECO:0000313" key="3">
    <source>
        <dbReference type="EMBL" id="CAB4701793.1"/>
    </source>
</evidence>
<dbReference type="SUPFAM" id="SSF102405">
    <property type="entry name" value="MCP/YpsA-like"/>
    <property type="match status" value="1"/>
</dbReference>
<dbReference type="InterPro" id="IPR057666">
    <property type="entry name" value="DrpA_SLOG"/>
</dbReference>
<dbReference type="PANTHER" id="PTHR43022:SF1">
    <property type="entry name" value="PROTEIN SMF"/>
    <property type="match status" value="1"/>
</dbReference>
<dbReference type="AlphaFoldDB" id="A0A6J6PXE6"/>
<evidence type="ECO:0000256" key="1">
    <source>
        <dbReference type="ARBA" id="ARBA00006525"/>
    </source>
</evidence>
<dbReference type="PANTHER" id="PTHR43022">
    <property type="entry name" value="PROTEIN SMF"/>
    <property type="match status" value="1"/>
</dbReference>
<organism evidence="3">
    <name type="scientific">freshwater metagenome</name>
    <dbReference type="NCBI Taxonomy" id="449393"/>
    <lineage>
        <taxon>unclassified sequences</taxon>
        <taxon>metagenomes</taxon>
        <taxon>ecological metagenomes</taxon>
    </lineage>
</organism>
<comment type="similarity">
    <text evidence="1">Belongs to the DprA/Smf family.</text>
</comment>
<sequence length="385" mass="41044">MTATEIAGTNLHLDDECIFAAALCALPKMAPKRLKQLLAHGLPSSVWNDVRNEAPGADHIERTAKKMQTANMGATFIGHHSYPQLLLDDATSPAVLFWQGSLAALDQRRIGIVGTRAATAAGRYMASHLAFDLAEHGVSTVSGLARGIDAWAHKGVFTACERGVARPQRRSQSVAAIGLPIGVVASGLDVVYPRENADLWKFVGEQGLLLSESPPGTMPEAFRFPMRNRILAALSEVLVVVESRTSGGSMITVEEAQKRDITVMAVPGSPRNTSSAGTNLLLQQGCAPVVDVQDVLVALGLDSRGRHPRVFDVRRHPNAHDVAVLNAMCGEALTLDQVLMRTQGDLVATALALGRLESDGWVVNNSGWWEVLGALPAAGYGESSR</sequence>
<gene>
    <name evidence="3" type="ORF">UFOPK2657_00047</name>
</gene>
<dbReference type="EMBL" id="CAEZYG010000003">
    <property type="protein sequence ID" value="CAB4701793.1"/>
    <property type="molecule type" value="Genomic_DNA"/>
</dbReference>
<evidence type="ECO:0000259" key="2">
    <source>
        <dbReference type="Pfam" id="PF02481"/>
    </source>
</evidence>
<reference evidence="3" key="1">
    <citation type="submission" date="2020-05" db="EMBL/GenBank/DDBJ databases">
        <authorList>
            <person name="Chiriac C."/>
            <person name="Salcher M."/>
            <person name="Ghai R."/>
            <person name="Kavagutti S V."/>
        </authorList>
    </citation>
    <scope>NUCLEOTIDE SEQUENCE</scope>
</reference>
<dbReference type="Gene3D" id="3.40.50.450">
    <property type="match status" value="1"/>
</dbReference>
<dbReference type="GO" id="GO:0009294">
    <property type="term" value="P:DNA-mediated transformation"/>
    <property type="evidence" value="ECO:0007669"/>
    <property type="project" value="InterPro"/>
</dbReference>
<dbReference type="Pfam" id="PF02481">
    <property type="entry name" value="DNA_processg_A"/>
    <property type="match status" value="1"/>
</dbReference>
<name>A0A6J6PXE6_9ZZZZ</name>
<accession>A0A6J6PXE6</accession>
<feature type="domain" description="Smf/DprA SLOG" evidence="2">
    <location>
        <begin position="76"/>
        <end position="298"/>
    </location>
</feature>